<organism evidence="3 4">
    <name type="scientific">Mycobacterium riyadhense</name>
    <dbReference type="NCBI Taxonomy" id="486698"/>
    <lineage>
        <taxon>Bacteria</taxon>
        <taxon>Bacillati</taxon>
        <taxon>Actinomycetota</taxon>
        <taxon>Actinomycetes</taxon>
        <taxon>Mycobacteriales</taxon>
        <taxon>Mycobacteriaceae</taxon>
        <taxon>Mycobacterium</taxon>
    </lineage>
</organism>
<dbReference type="Proteomes" id="UP000193087">
    <property type="component" value="Unassembled WGS sequence"/>
</dbReference>
<accession>A0A1X2B7G2</accession>
<dbReference type="InterPro" id="IPR041313">
    <property type="entry name" value="DUF5642"/>
</dbReference>
<gene>
    <name evidence="3" type="ORF">AWC22_06000</name>
</gene>
<keyword evidence="1" id="KW-0732">Signal</keyword>
<feature type="chain" id="PRO_5039472700" description="DUF5642 domain-containing protein" evidence="1">
    <location>
        <begin position="19"/>
        <end position="222"/>
    </location>
</feature>
<protein>
    <recommendedName>
        <fullName evidence="2">DUF5642 domain-containing protein</fullName>
    </recommendedName>
</protein>
<dbReference type="Pfam" id="PF18702">
    <property type="entry name" value="DUF5642"/>
    <property type="match status" value="1"/>
</dbReference>
<dbReference type="RefSeq" id="WP_085253230.1">
    <property type="nucleotide sequence ID" value="NZ_CAJMWI010000001.1"/>
</dbReference>
<reference evidence="3 4" key="1">
    <citation type="submission" date="2016-01" db="EMBL/GenBank/DDBJ databases">
        <title>The new phylogeny of the genus Mycobacterium.</title>
        <authorList>
            <person name="Tarcisio F."/>
            <person name="Conor M."/>
            <person name="Antonella G."/>
            <person name="Elisabetta G."/>
            <person name="Giulia F.S."/>
            <person name="Sara T."/>
            <person name="Anna F."/>
            <person name="Clotilde B."/>
            <person name="Roberto B."/>
            <person name="Veronica D.S."/>
            <person name="Fabio R."/>
            <person name="Monica P."/>
            <person name="Olivier J."/>
            <person name="Enrico T."/>
            <person name="Nicola S."/>
        </authorList>
    </citation>
    <scope>NUCLEOTIDE SEQUENCE [LARGE SCALE GENOMIC DNA]</scope>
    <source>
        <strain evidence="3 4">DSM 45176</strain>
    </source>
</reference>
<evidence type="ECO:0000256" key="1">
    <source>
        <dbReference type="SAM" id="SignalP"/>
    </source>
</evidence>
<evidence type="ECO:0000313" key="3">
    <source>
        <dbReference type="EMBL" id="ORW59623.1"/>
    </source>
</evidence>
<dbReference type="STRING" id="486698.AWC22_06000"/>
<dbReference type="OrthoDB" id="4641260at2"/>
<feature type="signal peptide" evidence="1">
    <location>
        <begin position="1"/>
        <end position="18"/>
    </location>
</feature>
<sequence length="222" mass="22816">MRPFWIGLLVALPVAACAHSPAPTSSPTPSTHARAVNPVNPANIKRISRELPPGYEVTSAIPGGVSPRVVWGPAPNAQAKPAECATLADPGDGIGQSAQGVSGSGSGGVVNAVVVAVPVTLDRNVVARCGQWTMSDGHTTANVGLIDAPHIDGADTVGMVANIRRAVESGAQIDSRTYTFIAYLGDYYAFTALTTDPGSMLPPLPPQFAADLLVKTVSTLRN</sequence>
<evidence type="ECO:0000313" key="4">
    <source>
        <dbReference type="Proteomes" id="UP000193087"/>
    </source>
</evidence>
<dbReference type="AlphaFoldDB" id="A0A1X2B7G2"/>
<dbReference type="EMBL" id="LQPQ01000241">
    <property type="protein sequence ID" value="ORW59623.1"/>
    <property type="molecule type" value="Genomic_DNA"/>
</dbReference>
<keyword evidence="4" id="KW-1185">Reference proteome</keyword>
<evidence type="ECO:0000259" key="2">
    <source>
        <dbReference type="Pfam" id="PF18702"/>
    </source>
</evidence>
<proteinExistence type="predicted"/>
<name>A0A1X2B7G2_9MYCO</name>
<comment type="caution">
    <text evidence="3">The sequence shown here is derived from an EMBL/GenBank/DDBJ whole genome shotgun (WGS) entry which is preliminary data.</text>
</comment>
<dbReference type="GeneID" id="93496529"/>
<feature type="domain" description="DUF5642" evidence="2">
    <location>
        <begin position="40"/>
        <end position="221"/>
    </location>
</feature>